<feature type="domain" description="Transketolase N-terminal" evidence="4">
    <location>
        <begin position="6"/>
        <end position="246"/>
    </location>
</feature>
<dbReference type="RefSeq" id="WP_097321219.1">
    <property type="nucleotide sequence ID" value="NZ_OBDY01000007.1"/>
</dbReference>
<evidence type="ECO:0000256" key="1">
    <source>
        <dbReference type="ARBA" id="ARBA00001964"/>
    </source>
</evidence>
<dbReference type="EMBL" id="OBDY01000007">
    <property type="protein sequence ID" value="SNY44026.1"/>
    <property type="molecule type" value="Genomic_DNA"/>
</dbReference>
<evidence type="ECO:0000256" key="2">
    <source>
        <dbReference type="ARBA" id="ARBA00007131"/>
    </source>
</evidence>
<dbReference type="OrthoDB" id="8732661at2"/>
<accession>A0A285IAC7</accession>
<dbReference type="Pfam" id="PF00456">
    <property type="entry name" value="Transketolase_N"/>
    <property type="match status" value="1"/>
</dbReference>
<comment type="cofactor">
    <cofactor evidence="1">
        <name>thiamine diphosphate</name>
        <dbReference type="ChEBI" id="CHEBI:58937"/>
    </cofactor>
</comment>
<dbReference type="CDD" id="cd02012">
    <property type="entry name" value="TPP_TK"/>
    <property type="match status" value="1"/>
</dbReference>
<dbReference type="PANTHER" id="PTHR47514:SF1">
    <property type="entry name" value="TRANSKETOLASE N-TERMINAL SECTION-RELATED"/>
    <property type="match status" value="1"/>
</dbReference>
<evidence type="ECO:0000313" key="5">
    <source>
        <dbReference type="EMBL" id="SNY44026.1"/>
    </source>
</evidence>
<keyword evidence="6" id="KW-1185">Reference proteome</keyword>
<dbReference type="GO" id="GO:0000287">
    <property type="term" value="F:magnesium ion binding"/>
    <property type="evidence" value="ECO:0007669"/>
    <property type="project" value="UniProtKB-ARBA"/>
</dbReference>
<name>A0A285IAC7_9ACTN</name>
<dbReference type="PANTHER" id="PTHR47514">
    <property type="entry name" value="TRANSKETOLASE N-TERMINAL SECTION-RELATED"/>
    <property type="match status" value="1"/>
</dbReference>
<dbReference type="SUPFAM" id="SSF52518">
    <property type="entry name" value="Thiamin diphosphate-binding fold (THDP-binding)"/>
    <property type="match status" value="1"/>
</dbReference>
<dbReference type="AlphaFoldDB" id="A0A285IAC7"/>
<evidence type="ECO:0000259" key="4">
    <source>
        <dbReference type="Pfam" id="PF00456"/>
    </source>
</evidence>
<dbReference type="InterPro" id="IPR029061">
    <property type="entry name" value="THDP-binding"/>
</dbReference>
<dbReference type="Proteomes" id="UP000219612">
    <property type="component" value="Unassembled WGS sequence"/>
</dbReference>
<dbReference type="Gene3D" id="3.40.50.970">
    <property type="match status" value="1"/>
</dbReference>
<reference evidence="5 6" key="1">
    <citation type="submission" date="2017-09" db="EMBL/GenBank/DDBJ databases">
        <authorList>
            <person name="Ehlers B."/>
            <person name="Leendertz F.H."/>
        </authorList>
    </citation>
    <scope>NUCLEOTIDE SEQUENCE [LARGE SCALE GENOMIC DNA]</scope>
    <source>
        <strain evidence="5 6">CGMCC 4.6857</strain>
    </source>
</reference>
<organism evidence="5 6">
    <name type="scientific">Paractinoplanes atraurantiacus</name>
    <dbReference type="NCBI Taxonomy" id="1036182"/>
    <lineage>
        <taxon>Bacteria</taxon>
        <taxon>Bacillati</taxon>
        <taxon>Actinomycetota</taxon>
        <taxon>Actinomycetes</taxon>
        <taxon>Micromonosporales</taxon>
        <taxon>Micromonosporaceae</taxon>
        <taxon>Paractinoplanes</taxon>
    </lineage>
</organism>
<proteinExistence type="inferred from homology"/>
<dbReference type="InterPro" id="IPR005474">
    <property type="entry name" value="Transketolase_N"/>
</dbReference>
<sequence>MTSDDLARAVRRHVLRMTNSGRSSHVGSALSCADLLAVLYAEILDIDPAHPDKPDRDRFIMSKGHAGAALYAVLAETGFFDTRLLAQHYRNGSFLSGHVSHVGIPGVEFSTGSLGHGLPVGAGLAWQARRMRKTWLTYVLLGDGECDEGSVWESAMFAAHHRLTNLVALVDWNGLQSMATTEETLALEPFADKWRSFGWEVDEIDGHDHAQIRKAVQPGQERPKVVLARTVKGKGVSFMENQVLWHYRPPDDLELAGAMSEVAP</sequence>
<keyword evidence="3" id="KW-0786">Thiamine pyrophosphate</keyword>
<gene>
    <name evidence="5" type="ORF">SAMN05421748_10720</name>
</gene>
<evidence type="ECO:0000256" key="3">
    <source>
        <dbReference type="ARBA" id="ARBA00023052"/>
    </source>
</evidence>
<comment type="similarity">
    <text evidence="2">Belongs to the transketolase family.</text>
</comment>
<protein>
    <submittedName>
        <fullName evidence="5">Transketolase</fullName>
    </submittedName>
</protein>
<evidence type="ECO:0000313" key="6">
    <source>
        <dbReference type="Proteomes" id="UP000219612"/>
    </source>
</evidence>